<evidence type="ECO:0000313" key="2">
    <source>
        <dbReference type="EMBL" id="RDY07735.1"/>
    </source>
</evidence>
<dbReference type="GO" id="GO:0015074">
    <property type="term" value="P:DNA integration"/>
    <property type="evidence" value="ECO:0007669"/>
    <property type="project" value="InterPro"/>
</dbReference>
<dbReference type="EMBL" id="QJKJ01001411">
    <property type="protein sequence ID" value="RDY07735.1"/>
    <property type="molecule type" value="Genomic_DNA"/>
</dbReference>
<dbReference type="InterPro" id="IPR001584">
    <property type="entry name" value="Integrase_cat-core"/>
</dbReference>
<proteinExistence type="predicted"/>
<evidence type="ECO:0000313" key="3">
    <source>
        <dbReference type="Proteomes" id="UP000257109"/>
    </source>
</evidence>
<dbReference type="PANTHER" id="PTHR47266">
    <property type="entry name" value="ENDONUCLEASE-RELATED"/>
    <property type="match status" value="1"/>
</dbReference>
<gene>
    <name evidence="2" type="primary">pol</name>
    <name evidence="2" type="ORF">CR513_08112</name>
</gene>
<protein>
    <submittedName>
        <fullName evidence="2">Pol</fullName>
    </submittedName>
</protein>
<evidence type="ECO:0000259" key="1">
    <source>
        <dbReference type="Pfam" id="PF00665"/>
    </source>
</evidence>
<accession>A0A371HY64</accession>
<dbReference type="InterPro" id="IPR012337">
    <property type="entry name" value="RNaseH-like_sf"/>
</dbReference>
<dbReference type="OrthoDB" id="543541at2759"/>
<dbReference type="Pfam" id="PF00665">
    <property type="entry name" value="rve"/>
    <property type="match status" value="1"/>
</dbReference>
<dbReference type="SUPFAM" id="SSF53098">
    <property type="entry name" value="Ribonuclease H-like"/>
    <property type="match status" value="1"/>
</dbReference>
<comment type="caution">
    <text evidence="2">The sequence shown here is derived from an EMBL/GenBank/DDBJ whole genome shotgun (WGS) entry which is preliminary data.</text>
</comment>
<dbReference type="AlphaFoldDB" id="A0A371HY64"/>
<reference evidence="2" key="1">
    <citation type="submission" date="2018-05" db="EMBL/GenBank/DDBJ databases">
        <title>Draft genome of Mucuna pruriens seed.</title>
        <authorList>
            <person name="Nnadi N.E."/>
            <person name="Vos R."/>
            <person name="Hasami M.H."/>
            <person name="Devisetty U.K."/>
            <person name="Aguiy J.C."/>
        </authorList>
    </citation>
    <scope>NUCLEOTIDE SEQUENCE [LARGE SCALE GENOMIC DNA]</scope>
    <source>
        <strain evidence="2">JCA_2017</strain>
    </source>
</reference>
<sequence length="126" mass="14493">MGSFSISNGYSYILLIVDYVSRWVEARAIRTNDAKVVVHFLKSNILCRFGVPRAFISDQKYGVLHRIVTPYHPQTNGQAEVFSRKIKKILLKMVNPTYRMPLGMSPYWIVFGKACHLSAKIEHKAY</sequence>
<dbReference type="Proteomes" id="UP000257109">
    <property type="component" value="Unassembled WGS sequence"/>
</dbReference>
<keyword evidence="3" id="KW-1185">Reference proteome</keyword>
<organism evidence="2 3">
    <name type="scientific">Mucuna pruriens</name>
    <name type="common">Velvet bean</name>
    <name type="synonym">Dolichos pruriens</name>
    <dbReference type="NCBI Taxonomy" id="157652"/>
    <lineage>
        <taxon>Eukaryota</taxon>
        <taxon>Viridiplantae</taxon>
        <taxon>Streptophyta</taxon>
        <taxon>Embryophyta</taxon>
        <taxon>Tracheophyta</taxon>
        <taxon>Spermatophyta</taxon>
        <taxon>Magnoliopsida</taxon>
        <taxon>eudicotyledons</taxon>
        <taxon>Gunneridae</taxon>
        <taxon>Pentapetalae</taxon>
        <taxon>rosids</taxon>
        <taxon>fabids</taxon>
        <taxon>Fabales</taxon>
        <taxon>Fabaceae</taxon>
        <taxon>Papilionoideae</taxon>
        <taxon>50 kb inversion clade</taxon>
        <taxon>NPAAA clade</taxon>
        <taxon>indigoferoid/millettioid clade</taxon>
        <taxon>Phaseoleae</taxon>
        <taxon>Mucuna</taxon>
    </lineage>
</organism>
<dbReference type="InterPro" id="IPR052160">
    <property type="entry name" value="Gypsy_RT_Integrase-like"/>
</dbReference>
<name>A0A371HY64_MUCPR</name>
<dbReference type="InterPro" id="IPR036397">
    <property type="entry name" value="RNaseH_sf"/>
</dbReference>
<feature type="non-terminal residue" evidence="2">
    <location>
        <position position="1"/>
    </location>
</feature>
<feature type="domain" description="Integrase catalytic" evidence="1">
    <location>
        <begin position="8"/>
        <end position="60"/>
    </location>
</feature>
<dbReference type="Gene3D" id="3.30.420.10">
    <property type="entry name" value="Ribonuclease H-like superfamily/Ribonuclease H"/>
    <property type="match status" value="1"/>
</dbReference>
<dbReference type="GO" id="GO:0003676">
    <property type="term" value="F:nucleic acid binding"/>
    <property type="evidence" value="ECO:0007669"/>
    <property type="project" value="InterPro"/>
</dbReference>